<dbReference type="AlphaFoldDB" id="A0A8S9WU41"/>
<protein>
    <submittedName>
        <fullName evidence="1">Uncharacterized protein</fullName>
    </submittedName>
</protein>
<evidence type="ECO:0000313" key="2">
    <source>
        <dbReference type="Proteomes" id="UP000466442"/>
    </source>
</evidence>
<keyword evidence="2" id="KW-1185">Reference proteome</keyword>
<sequence>MNKALFETAMLYACPAWTERAKGKHWKSILSAQQSALLMVTQAYRTTSHEALQVLTGQMPLDIKLRLQASQWLISHGRTSRIPDCETEEEITESSLNQWQDRWTSSTKGRHTFKVWQDVRDRMSQRYVEVDHYVSQLCTGHGDFNAKLHEMRLKTSPTCECGEMETAEHVYPVYPKYTAARRRWMAIVDGNTRTTNYWQSAFSKRRNSEATKTYAHEIMESKRWPMRQPANELTLGPDCATSARSILGTTQ</sequence>
<dbReference type="OrthoDB" id="6630138at2759"/>
<reference evidence="1" key="1">
    <citation type="journal article" date="2021" name="Mol. Ecol. Resour.">
        <title>Apolygus lucorum genome provides insights into omnivorousness and mesophyll feeding.</title>
        <authorList>
            <person name="Liu Y."/>
            <person name="Liu H."/>
            <person name="Wang H."/>
            <person name="Huang T."/>
            <person name="Liu B."/>
            <person name="Yang B."/>
            <person name="Yin L."/>
            <person name="Li B."/>
            <person name="Zhang Y."/>
            <person name="Zhang S."/>
            <person name="Jiang F."/>
            <person name="Zhang X."/>
            <person name="Ren Y."/>
            <person name="Wang B."/>
            <person name="Wang S."/>
            <person name="Lu Y."/>
            <person name="Wu K."/>
            <person name="Fan W."/>
            <person name="Wang G."/>
        </authorList>
    </citation>
    <scope>NUCLEOTIDE SEQUENCE</scope>
    <source>
        <strain evidence="1">12Hb</strain>
    </source>
</reference>
<dbReference type="EMBL" id="WIXP02000015">
    <property type="protein sequence ID" value="KAF6199598.1"/>
    <property type="molecule type" value="Genomic_DNA"/>
</dbReference>
<organism evidence="1 2">
    <name type="scientific">Apolygus lucorum</name>
    <name type="common">Small green plant bug</name>
    <name type="synonym">Lygocoris lucorum</name>
    <dbReference type="NCBI Taxonomy" id="248454"/>
    <lineage>
        <taxon>Eukaryota</taxon>
        <taxon>Metazoa</taxon>
        <taxon>Ecdysozoa</taxon>
        <taxon>Arthropoda</taxon>
        <taxon>Hexapoda</taxon>
        <taxon>Insecta</taxon>
        <taxon>Pterygota</taxon>
        <taxon>Neoptera</taxon>
        <taxon>Paraneoptera</taxon>
        <taxon>Hemiptera</taxon>
        <taxon>Heteroptera</taxon>
        <taxon>Panheteroptera</taxon>
        <taxon>Cimicomorpha</taxon>
        <taxon>Miridae</taxon>
        <taxon>Mirini</taxon>
        <taxon>Apolygus</taxon>
    </lineage>
</organism>
<name>A0A8S9WU41_APOLU</name>
<gene>
    <name evidence="1" type="ORF">GE061_007624</name>
</gene>
<comment type="caution">
    <text evidence="1">The sequence shown here is derived from an EMBL/GenBank/DDBJ whole genome shotgun (WGS) entry which is preliminary data.</text>
</comment>
<dbReference type="Proteomes" id="UP000466442">
    <property type="component" value="Unassembled WGS sequence"/>
</dbReference>
<proteinExistence type="predicted"/>
<accession>A0A8S9WU41</accession>
<evidence type="ECO:0000313" key="1">
    <source>
        <dbReference type="EMBL" id="KAF6199598.1"/>
    </source>
</evidence>